<gene>
    <name evidence="1" type="ORF">TWF718_010110</name>
</gene>
<accession>A0AAN8RDS6</accession>
<evidence type="ECO:0000313" key="1">
    <source>
        <dbReference type="EMBL" id="KAK6334662.1"/>
    </source>
</evidence>
<dbReference type="AlphaFoldDB" id="A0AAN8RDS6"/>
<reference evidence="1 2" key="1">
    <citation type="submission" date="2019-10" db="EMBL/GenBank/DDBJ databases">
        <authorList>
            <person name="Palmer J.M."/>
        </authorList>
    </citation>
    <scope>NUCLEOTIDE SEQUENCE [LARGE SCALE GENOMIC DNA]</scope>
    <source>
        <strain evidence="1 2">TWF718</strain>
    </source>
</reference>
<dbReference type="Proteomes" id="UP001313282">
    <property type="component" value="Unassembled WGS sequence"/>
</dbReference>
<proteinExistence type="predicted"/>
<organism evidence="1 2">
    <name type="scientific">Orbilia javanica</name>
    <dbReference type="NCBI Taxonomy" id="47235"/>
    <lineage>
        <taxon>Eukaryota</taxon>
        <taxon>Fungi</taxon>
        <taxon>Dikarya</taxon>
        <taxon>Ascomycota</taxon>
        <taxon>Pezizomycotina</taxon>
        <taxon>Orbiliomycetes</taxon>
        <taxon>Orbiliales</taxon>
        <taxon>Orbiliaceae</taxon>
        <taxon>Orbilia</taxon>
    </lineage>
</organism>
<evidence type="ECO:0000313" key="2">
    <source>
        <dbReference type="Proteomes" id="UP001313282"/>
    </source>
</evidence>
<sequence>MWIRGDICHGSTDPAYATRLEDAQLPSESSLYGTSHAGIEAWRRKYGGEDNDIIARKSRGDLWEAFGFHYVADIA</sequence>
<comment type="caution">
    <text evidence="1">The sequence shown here is derived from an EMBL/GenBank/DDBJ whole genome shotgun (WGS) entry which is preliminary data.</text>
</comment>
<name>A0AAN8RDS6_9PEZI</name>
<dbReference type="EMBL" id="JAVHNR010000008">
    <property type="protein sequence ID" value="KAK6334662.1"/>
    <property type="molecule type" value="Genomic_DNA"/>
</dbReference>
<keyword evidence="2" id="KW-1185">Reference proteome</keyword>
<protein>
    <submittedName>
        <fullName evidence="1">Uncharacterized protein</fullName>
    </submittedName>
</protein>